<dbReference type="PANTHER" id="PTHR12205:SF0">
    <property type="entry name" value="CENTROMERE_KINETOCHORE PROTEIN ZW10 HOMOLOG"/>
    <property type="match status" value="1"/>
</dbReference>
<dbReference type="InterPro" id="IPR046362">
    <property type="entry name" value="Zw10/DSL1_C_sf"/>
</dbReference>
<sequence length="505" mass="57189">MRASVVAGISGLYRQFAVMKICAVDFQEDILTVLDMIHSLKKVSAKGQYTNEIAVFQSKLDLLTLLDKTKELSGAALAISDAKALIDELAELDSAQGFPWDIYVALKRDMLAKKAHLKHIFDELYRTAFFYSCENVITFRITVTASAKYHDSPVFLISLIQSMNSAGLLTDYLTAFAESFIKNFIDRTIKMRQARSIRSLYSAKMGMAGNKTISESAPGKTTKTGLEINDISFRLPKCHVSVQAQTLVEQAYQILTEARTMDPETATELFYCARDIFDMYRAVMPFLHEGELLNSPTRAVLFYNDTEYICHHLLTMGYQFQDRLPPAINQFATFLDMVPFLRNMGKSYFRAQMRKQRDIVQMHVSNAQGFSNLTDDARFETVERCIKQALSHLNSLSRVWKPILAEEMYLTTMGLLVDTFLESVMTQVAALEGRLRVEEGHQLRYILGLVLKAEDMFEKRVPGGSGGSTGMRGIGKKGAGWVKMPVRKYVNRWDAFLKVKEDLML</sequence>
<evidence type="ECO:0000313" key="4">
    <source>
        <dbReference type="Proteomes" id="UP000320333"/>
    </source>
</evidence>
<organism evidence="3 4">
    <name type="scientific">Chytriomyces confervae</name>
    <dbReference type="NCBI Taxonomy" id="246404"/>
    <lineage>
        <taxon>Eukaryota</taxon>
        <taxon>Fungi</taxon>
        <taxon>Fungi incertae sedis</taxon>
        <taxon>Chytridiomycota</taxon>
        <taxon>Chytridiomycota incertae sedis</taxon>
        <taxon>Chytridiomycetes</taxon>
        <taxon>Chytridiales</taxon>
        <taxon>Chytriomycetaceae</taxon>
        <taxon>Chytriomyces</taxon>
    </lineage>
</organism>
<dbReference type="Pfam" id="PF22766">
    <property type="entry name" value="ZW10_C2"/>
    <property type="match status" value="1"/>
</dbReference>
<dbReference type="AlphaFoldDB" id="A0A507EP84"/>
<dbReference type="GO" id="GO:1990423">
    <property type="term" value="C:RZZ complex"/>
    <property type="evidence" value="ECO:0007669"/>
    <property type="project" value="TreeGrafter"/>
</dbReference>
<feature type="domain" description="Centromere/kinetochore protein zw10 C-terminal" evidence="1">
    <location>
        <begin position="233"/>
        <end position="359"/>
    </location>
</feature>
<dbReference type="GO" id="GO:0005737">
    <property type="term" value="C:cytoplasm"/>
    <property type="evidence" value="ECO:0007669"/>
    <property type="project" value="GOC"/>
</dbReference>
<dbReference type="InterPro" id="IPR055148">
    <property type="entry name" value="ZW10_C_2"/>
</dbReference>
<name>A0A507EP84_9FUNG</name>
<proteinExistence type="predicted"/>
<dbReference type="Pfam" id="PF20666">
    <property type="entry name" value="ZW10_C"/>
    <property type="match status" value="1"/>
</dbReference>
<feature type="domain" description="ZW10 C-terminal helical" evidence="2">
    <location>
        <begin position="384"/>
        <end position="457"/>
    </location>
</feature>
<keyword evidence="4" id="KW-1185">Reference proteome</keyword>
<dbReference type="InterPro" id="IPR048343">
    <property type="entry name" value="ZW10_C"/>
</dbReference>
<protein>
    <submittedName>
        <fullName evidence="3">Uncharacterized protein</fullName>
    </submittedName>
</protein>
<evidence type="ECO:0000313" key="3">
    <source>
        <dbReference type="EMBL" id="TPX65145.1"/>
    </source>
</evidence>
<evidence type="ECO:0000259" key="1">
    <source>
        <dbReference type="Pfam" id="PF20666"/>
    </source>
</evidence>
<dbReference type="GO" id="GO:0007094">
    <property type="term" value="P:mitotic spindle assembly checkpoint signaling"/>
    <property type="evidence" value="ECO:0007669"/>
    <property type="project" value="TreeGrafter"/>
</dbReference>
<reference evidence="3 4" key="1">
    <citation type="journal article" date="2019" name="Sci. Rep.">
        <title>Comparative genomics of chytrid fungi reveal insights into the obligate biotrophic and pathogenic lifestyle of Synchytrium endobioticum.</title>
        <authorList>
            <person name="van de Vossenberg B.T.L.H."/>
            <person name="Warris S."/>
            <person name="Nguyen H.D.T."/>
            <person name="van Gent-Pelzer M.P.E."/>
            <person name="Joly D.L."/>
            <person name="van de Geest H.C."/>
            <person name="Bonants P.J.M."/>
            <person name="Smith D.S."/>
            <person name="Levesque C.A."/>
            <person name="van der Lee T.A.J."/>
        </authorList>
    </citation>
    <scope>NUCLEOTIDE SEQUENCE [LARGE SCALE GENOMIC DNA]</scope>
    <source>
        <strain evidence="3 4">CBS 675.73</strain>
    </source>
</reference>
<accession>A0A507EP84</accession>
<dbReference type="GO" id="GO:0006888">
    <property type="term" value="P:endoplasmic reticulum to Golgi vesicle-mediated transport"/>
    <property type="evidence" value="ECO:0007669"/>
    <property type="project" value="TreeGrafter"/>
</dbReference>
<dbReference type="Proteomes" id="UP000320333">
    <property type="component" value="Unassembled WGS sequence"/>
</dbReference>
<evidence type="ECO:0000259" key="2">
    <source>
        <dbReference type="Pfam" id="PF22766"/>
    </source>
</evidence>
<dbReference type="STRING" id="246404.A0A507EP84"/>
<dbReference type="Gene3D" id="1.10.357.150">
    <property type="match status" value="1"/>
</dbReference>
<dbReference type="EMBL" id="QEAP01000508">
    <property type="protein sequence ID" value="TPX65145.1"/>
    <property type="molecule type" value="Genomic_DNA"/>
</dbReference>
<dbReference type="PANTHER" id="PTHR12205">
    <property type="entry name" value="CENTROMERE/KINETOCHORE PROTEIN ZW10"/>
    <property type="match status" value="1"/>
</dbReference>
<comment type="caution">
    <text evidence="3">The sequence shown here is derived from an EMBL/GenBank/DDBJ whole genome shotgun (WGS) entry which is preliminary data.</text>
</comment>
<dbReference type="OrthoDB" id="534815at2759"/>
<gene>
    <name evidence="3" type="ORF">CcCBS67573_g08220</name>
</gene>